<evidence type="ECO:0000256" key="3">
    <source>
        <dbReference type="ARBA" id="ARBA00022958"/>
    </source>
</evidence>
<proteinExistence type="predicted"/>
<gene>
    <name evidence="6" type="ORF">HMPREF1042_1695</name>
</gene>
<evidence type="ECO:0000259" key="5">
    <source>
        <dbReference type="PROSITE" id="PS51201"/>
    </source>
</evidence>
<keyword evidence="1" id="KW-0813">Transport</keyword>
<sequence>MKIIVVGGGKVGSALCRSLVAEKHDVILIEQNESVLNRITKRYDIMGIVGNGANFKILEQANVEHCDIFISMTEHDEVNMVSSVLAKKMGAKETIVRARNPEYSNSYFKEKYSWFFAHC</sequence>
<name>F9P747_STRCV</name>
<dbReference type="PANTHER" id="PTHR43833:SF5">
    <property type="entry name" value="TRK SYSTEM POTASSIUM UPTAKE PROTEIN TRKA"/>
    <property type="match status" value="1"/>
</dbReference>
<reference evidence="6 7" key="1">
    <citation type="submission" date="2011-06" db="EMBL/GenBank/DDBJ databases">
        <authorList>
            <person name="Harkins D.M."/>
            <person name="Madupu R."/>
            <person name="Durkin A.S."/>
            <person name="Torralba M."/>
            <person name="Methe B."/>
            <person name="Sutton G.G."/>
            <person name="Nelson K.E."/>
        </authorList>
    </citation>
    <scope>NUCLEOTIDE SEQUENCE [LARGE SCALE GENOMIC DNA]</scope>
    <source>
        <strain evidence="6 7">SK1060</strain>
    </source>
</reference>
<dbReference type="eggNOG" id="COG0569">
    <property type="taxonomic scope" value="Bacteria"/>
</dbReference>
<organism evidence="6 7">
    <name type="scientific">Streptococcus constellatus subsp. pharyngis SK1060 = CCUG 46377</name>
    <dbReference type="NCBI Taxonomy" id="1035184"/>
    <lineage>
        <taxon>Bacteria</taxon>
        <taxon>Bacillati</taxon>
        <taxon>Bacillota</taxon>
        <taxon>Bacilli</taxon>
        <taxon>Lactobacillales</taxon>
        <taxon>Streptococcaceae</taxon>
        <taxon>Streptococcus</taxon>
        <taxon>Streptococcus anginosus group</taxon>
    </lineage>
</organism>
<keyword evidence="2" id="KW-0633">Potassium transport</keyword>
<dbReference type="Proteomes" id="UP000003287">
    <property type="component" value="Unassembled WGS sequence"/>
</dbReference>
<feature type="domain" description="RCK N-terminal" evidence="5">
    <location>
        <begin position="1"/>
        <end position="119"/>
    </location>
</feature>
<dbReference type="InterPro" id="IPR036291">
    <property type="entry name" value="NAD(P)-bd_dom_sf"/>
</dbReference>
<dbReference type="InterPro" id="IPR006036">
    <property type="entry name" value="K_uptake_TrkA"/>
</dbReference>
<evidence type="ECO:0000256" key="4">
    <source>
        <dbReference type="ARBA" id="ARBA00023065"/>
    </source>
</evidence>
<keyword evidence="3" id="KW-0630">Potassium</keyword>
<dbReference type="Gene3D" id="3.40.50.720">
    <property type="entry name" value="NAD(P)-binding Rossmann-like Domain"/>
    <property type="match status" value="1"/>
</dbReference>
<evidence type="ECO:0000256" key="2">
    <source>
        <dbReference type="ARBA" id="ARBA00022538"/>
    </source>
</evidence>
<protein>
    <submittedName>
        <fullName evidence="6">NADP oxidoreductase coenzyme F420-dependent</fullName>
    </submittedName>
</protein>
<evidence type="ECO:0000256" key="1">
    <source>
        <dbReference type="ARBA" id="ARBA00022448"/>
    </source>
</evidence>
<dbReference type="GO" id="GO:0005886">
    <property type="term" value="C:plasma membrane"/>
    <property type="evidence" value="ECO:0007669"/>
    <property type="project" value="InterPro"/>
</dbReference>
<dbReference type="GO" id="GO:0015079">
    <property type="term" value="F:potassium ion transmembrane transporter activity"/>
    <property type="evidence" value="ECO:0007669"/>
    <property type="project" value="InterPro"/>
</dbReference>
<dbReference type="PANTHER" id="PTHR43833">
    <property type="entry name" value="POTASSIUM CHANNEL PROTEIN 2-RELATED-RELATED"/>
    <property type="match status" value="1"/>
</dbReference>
<dbReference type="InterPro" id="IPR050721">
    <property type="entry name" value="Trk_Ktr_HKT_K-transport"/>
</dbReference>
<dbReference type="AlphaFoldDB" id="F9P747"/>
<dbReference type="PRINTS" id="PR00335">
    <property type="entry name" value="KUPTAKETRKA"/>
</dbReference>
<keyword evidence="4" id="KW-0406">Ion transport</keyword>
<dbReference type="PROSITE" id="PS51201">
    <property type="entry name" value="RCK_N"/>
    <property type="match status" value="1"/>
</dbReference>
<dbReference type="Pfam" id="PF02254">
    <property type="entry name" value="TrkA_N"/>
    <property type="match status" value="1"/>
</dbReference>
<accession>F9P747</accession>
<evidence type="ECO:0000313" key="6">
    <source>
        <dbReference type="EMBL" id="EGV08172.1"/>
    </source>
</evidence>
<dbReference type="InterPro" id="IPR003148">
    <property type="entry name" value="RCK_N"/>
</dbReference>
<dbReference type="EMBL" id="AFUP01000004">
    <property type="protein sequence ID" value="EGV08172.1"/>
    <property type="molecule type" value="Genomic_DNA"/>
</dbReference>
<evidence type="ECO:0000313" key="7">
    <source>
        <dbReference type="Proteomes" id="UP000003287"/>
    </source>
</evidence>
<dbReference type="SUPFAM" id="SSF51735">
    <property type="entry name" value="NAD(P)-binding Rossmann-fold domains"/>
    <property type="match status" value="1"/>
</dbReference>